<accession>H5TWW8</accession>
<dbReference type="EMBL" id="BAFC01000025">
    <property type="protein sequence ID" value="GAB37976.1"/>
    <property type="molecule type" value="Genomic_DNA"/>
</dbReference>
<organism evidence="3 4">
    <name type="scientific">Gordonia sputi NBRC 100414</name>
    <dbReference type="NCBI Taxonomy" id="1089453"/>
    <lineage>
        <taxon>Bacteria</taxon>
        <taxon>Bacillati</taxon>
        <taxon>Actinomycetota</taxon>
        <taxon>Actinomycetes</taxon>
        <taxon>Mycobacteriales</taxon>
        <taxon>Gordoniaceae</taxon>
        <taxon>Gordonia</taxon>
    </lineage>
</organism>
<comment type="caution">
    <text evidence="3">The sequence shown here is derived from an EMBL/GenBank/DDBJ whole genome shotgun (WGS) entry which is preliminary data.</text>
</comment>
<evidence type="ECO:0000313" key="4">
    <source>
        <dbReference type="Proteomes" id="UP000005845"/>
    </source>
</evidence>
<dbReference type="ESTHER" id="9acto-h5tww8">
    <property type="family name" value="Cutinase"/>
</dbReference>
<sequence>MHRIITSGLAVCAAAMLLTPGTASAASTSASNPVQFPSSWYEPTPIRDKPSWLPEGLGEDSTVVLIPGTSDFTPISSTVIGGAGSPMGGDQYGRTVDVGFYDAPHGAGSYNPKIPVVQYPAAFGVVVGNKEFDLTGNGTYNDSVDIGTADGVADAERAWVDRGKSGTIVLNGYSQSGSIAMNVAYQLHQKYLAGDADAIPDANVVVLVGADSRFPNTGIETVIPSVIPGAYTNGPRDESSTGDIRVISYCVRGDSVCGLGNPLAHPLASAFYFLPGATIHGQKGNLVNQYQVVSTKEVGNTTYVVLDGGNPQGIFLRSLGIPVPPEFDDALDTLVPVPEPGEASMNAGEKLPTPREIQVALYDALGLQVPVTDPDALAAQGKTWQPPQNTSAAPTPRDQEVGDQAVSASAPPARTNPAPTTPARTNPDQLPAAADTAPAAVHEDPVGDLVARIVRWATGNVK</sequence>
<feature type="region of interest" description="Disordered" evidence="1">
    <location>
        <begin position="379"/>
        <end position="441"/>
    </location>
</feature>
<reference evidence="3 4" key="1">
    <citation type="submission" date="2012-02" db="EMBL/GenBank/DDBJ databases">
        <title>Whole genome shotgun sequence of Gordonia sputi NBRC 100414.</title>
        <authorList>
            <person name="Yoshida I."/>
            <person name="Hosoyama A."/>
            <person name="Tsuchikane K."/>
            <person name="Katsumata H."/>
            <person name="Yamazaki S."/>
            <person name="Fujita N."/>
        </authorList>
    </citation>
    <scope>NUCLEOTIDE SEQUENCE [LARGE SCALE GENOMIC DNA]</scope>
    <source>
        <strain evidence="3 4">NBRC 100414</strain>
    </source>
</reference>
<protein>
    <submittedName>
        <fullName evidence="3">Uncharacterized protein</fullName>
    </submittedName>
</protein>
<feature type="chain" id="PRO_5003599396" evidence="2">
    <location>
        <begin position="26"/>
        <end position="462"/>
    </location>
</feature>
<dbReference type="SUPFAM" id="SSF53474">
    <property type="entry name" value="alpha/beta-Hydrolases"/>
    <property type="match status" value="1"/>
</dbReference>
<dbReference type="eggNOG" id="COG3266">
    <property type="taxonomic scope" value="Bacteria"/>
</dbReference>
<keyword evidence="2" id="KW-0732">Signal</keyword>
<feature type="compositionally biased region" description="Low complexity" evidence="1">
    <location>
        <begin position="407"/>
        <end position="440"/>
    </location>
</feature>
<proteinExistence type="predicted"/>
<dbReference type="Gene3D" id="3.40.50.1820">
    <property type="entry name" value="alpha/beta hydrolase"/>
    <property type="match status" value="1"/>
</dbReference>
<dbReference type="AlphaFoldDB" id="H5TWW8"/>
<evidence type="ECO:0000313" key="3">
    <source>
        <dbReference type="EMBL" id="GAB37976.1"/>
    </source>
</evidence>
<feature type="compositionally biased region" description="Polar residues" evidence="1">
    <location>
        <begin position="382"/>
        <end position="393"/>
    </location>
</feature>
<keyword evidence="4" id="KW-1185">Reference proteome</keyword>
<evidence type="ECO:0000256" key="2">
    <source>
        <dbReference type="SAM" id="SignalP"/>
    </source>
</evidence>
<evidence type="ECO:0000256" key="1">
    <source>
        <dbReference type="SAM" id="MobiDB-lite"/>
    </source>
</evidence>
<dbReference type="RefSeq" id="WP_005203207.1">
    <property type="nucleotide sequence ID" value="NZ_BAFC01000025.1"/>
</dbReference>
<name>H5TWW8_9ACTN</name>
<dbReference type="Proteomes" id="UP000005845">
    <property type="component" value="Unassembled WGS sequence"/>
</dbReference>
<dbReference type="InterPro" id="IPR029058">
    <property type="entry name" value="AB_hydrolase_fold"/>
</dbReference>
<gene>
    <name evidence="3" type="ORF">GOSPT_025_00100</name>
</gene>
<feature type="signal peptide" evidence="2">
    <location>
        <begin position="1"/>
        <end position="25"/>
    </location>
</feature>